<dbReference type="STRING" id="329884.A0A4V5NIN2"/>
<evidence type="ECO:0000313" key="3">
    <source>
        <dbReference type="EMBL" id="TKA83829.1"/>
    </source>
</evidence>
<sequence length="250" mass="29471">MPFTIFTDDCTKLYLDYTSKDIVRSDDDLRIFYTTHTSRVAATELLRFACPACHPHEPCVGWENLHRHLLIEHNSFLYKHCAPKKRIFMHEHRVLTWQELRIHLRAEHGGQAHVLQQHHDIFAQPSTDLRPGGIKAARYITFWELFEYPEGIAEPRMPIAHGRGVRIYQPYFLLQFRRVCKLKPSSDWDQKLAELNQEVMLRHFIADERAAAAVIRDKRAKVMARRREEEEAVHETRWTEADEIPTHNGS</sequence>
<feature type="region of interest" description="Disordered" evidence="1">
    <location>
        <begin position="231"/>
        <end position="250"/>
    </location>
</feature>
<protein>
    <recommendedName>
        <fullName evidence="2">Eukaryotic translation initiation factor 4G1 eIF4E-binding domain-containing protein</fullName>
    </recommendedName>
</protein>
<proteinExistence type="predicted"/>
<reference evidence="3 4" key="1">
    <citation type="submission" date="2017-03" db="EMBL/GenBank/DDBJ databases">
        <title>Genomes of endolithic fungi from Antarctica.</title>
        <authorList>
            <person name="Coleine C."/>
            <person name="Masonjones S."/>
            <person name="Stajich J.E."/>
        </authorList>
    </citation>
    <scope>NUCLEOTIDE SEQUENCE [LARGE SCALE GENOMIC DNA]</scope>
    <source>
        <strain evidence="3 4">CCFEE 5184</strain>
    </source>
</reference>
<dbReference type="EMBL" id="NAJQ01000002">
    <property type="protein sequence ID" value="TKA83829.1"/>
    <property type="molecule type" value="Genomic_DNA"/>
</dbReference>
<dbReference type="InterPro" id="IPR036211">
    <property type="entry name" value="eIF4G_eIF4E-bd_sf"/>
</dbReference>
<accession>A0A4V5NIN2</accession>
<evidence type="ECO:0000313" key="4">
    <source>
        <dbReference type="Proteomes" id="UP000309340"/>
    </source>
</evidence>
<organism evidence="3 4">
    <name type="scientific">Friedmanniomyces simplex</name>
    <dbReference type="NCBI Taxonomy" id="329884"/>
    <lineage>
        <taxon>Eukaryota</taxon>
        <taxon>Fungi</taxon>
        <taxon>Dikarya</taxon>
        <taxon>Ascomycota</taxon>
        <taxon>Pezizomycotina</taxon>
        <taxon>Dothideomycetes</taxon>
        <taxon>Dothideomycetidae</taxon>
        <taxon>Mycosphaerellales</taxon>
        <taxon>Teratosphaeriaceae</taxon>
        <taxon>Friedmanniomyces</taxon>
    </lineage>
</organism>
<dbReference type="AlphaFoldDB" id="A0A4V5NIN2"/>
<name>A0A4V5NIN2_9PEZI</name>
<evidence type="ECO:0000256" key="1">
    <source>
        <dbReference type="SAM" id="MobiDB-lite"/>
    </source>
</evidence>
<evidence type="ECO:0000259" key="2">
    <source>
        <dbReference type="Pfam" id="PF12152"/>
    </source>
</evidence>
<keyword evidence="4" id="KW-1185">Reference proteome</keyword>
<comment type="caution">
    <text evidence="3">The sequence shown here is derived from an EMBL/GenBank/DDBJ whole genome shotgun (WGS) entry which is preliminary data.</text>
</comment>
<dbReference type="OrthoDB" id="3838338at2759"/>
<dbReference type="SUPFAM" id="SSF101489">
    <property type="entry name" value="Eukaryotic initiation factor 4f subunit eIF4g, eIF4e-binding domain"/>
    <property type="match status" value="1"/>
</dbReference>
<dbReference type="Pfam" id="PF12152">
    <property type="entry name" value="eIF_4G1"/>
    <property type="match status" value="1"/>
</dbReference>
<dbReference type="Proteomes" id="UP000309340">
    <property type="component" value="Unassembled WGS sequence"/>
</dbReference>
<dbReference type="Gene3D" id="1.20.970.30">
    <property type="entry name" value="eIF4G, eIF4E-binding domain"/>
    <property type="match status" value="1"/>
</dbReference>
<feature type="compositionally biased region" description="Basic and acidic residues" evidence="1">
    <location>
        <begin position="231"/>
        <end position="240"/>
    </location>
</feature>
<gene>
    <name evidence="3" type="ORF">B0A55_00152</name>
</gene>
<feature type="domain" description="Eukaryotic translation initiation factor 4G1 eIF4E-binding" evidence="2">
    <location>
        <begin position="134"/>
        <end position="185"/>
    </location>
</feature>
<dbReference type="InterPro" id="IPR022745">
    <property type="entry name" value="eIF4G1_eIF4E-bd"/>
</dbReference>